<dbReference type="PANTHER" id="PTHR42899:SF1">
    <property type="entry name" value="SPERMATOGENESIS-ASSOCIATED PROTEIN 20"/>
    <property type="match status" value="1"/>
</dbReference>
<dbReference type="Gene3D" id="1.50.10.10">
    <property type="match status" value="1"/>
</dbReference>
<dbReference type="EMBL" id="VBPB01000051">
    <property type="protein sequence ID" value="TMQ73687.1"/>
    <property type="molecule type" value="Genomic_DNA"/>
</dbReference>
<protein>
    <submittedName>
        <fullName evidence="1">Thioredoxin domain-containing protein</fullName>
    </submittedName>
</protein>
<evidence type="ECO:0000313" key="2">
    <source>
        <dbReference type="Proteomes" id="UP000319771"/>
    </source>
</evidence>
<dbReference type="AlphaFoldDB" id="A0A538UCY8"/>
<name>A0A538UCY8_UNCEI</name>
<reference evidence="1 2" key="1">
    <citation type="journal article" date="2019" name="Nat. Microbiol.">
        <title>Mediterranean grassland soil C-N compound turnover is dependent on rainfall and depth, and is mediated by genomically divergent microorganisms.</title>
        <authorList>
            <person name="Diamond S."/>
            <person name="Andeer P.F."/>
            <person name="Li Z."/>
            <person name="Crits-Christoph A."/>
            <person name="Burstein D."/>
            <person name="Anantharaman K."/>
            <person name="Lane K.R."/>
            <person name="Thomas B.C."/>
            <person name="Pan C."/>
            <person name="Northen T.R."/>
            <person name="Banfield J.F."/>
        </authorList>
    </citation>
    <scope>NUCLEOTIDE SEQUENCE [LARGE SCALE GENOMIC DNA]</scope>
    <source>
        <strain evidence="1">WS_11</strain>
    </source>
</reference>
<comment type="caution">
    <text evidence="1">The sequence shown here is derived from an EMBL/GenBank/DDBJ whole genome shotgun (WGS) entry which is preliminary data.</text>
</comment>
<proteinExistence type="predicted"/>
<dbReference type="GO" id="GO:0005975">
    <property type="term" value="P:carbohydrate metabolic process"/>
    <property type="evidence" value="ECO:0007669"/>
    <property type="project" value="InterPro"/>
</dbReference>
<accession>A0A538UCY8</accession>
<sequence length="305" mass="33848">MRAKLLAARAQRVRPHRDDKVITAWNGLMISAFARGARVLGDDALRVRAERAAEFIWTRLHDERTGDLLRRWRDGEAKVPGQLDDYAYLALGCVDLYQATFDPKWLARAVTLVETMNARFWDEHGGGFFESPAGDPNLKVRMKDGFDGAEMAGNSIAALDLQLLGTLLDRREWLDKAERTFDYFARRLASGPAAMPQMLVAMELAQAKPRHIVIAGRPDAPDTRAMVAEVNRRFLPHDVMLLVDGGERQKALAALVPFVAPLVMKDGKATAYVCVDYACRLPTTDPHAFAAQLDEPTVAPGGKPR</sequence>
<organism evidence="1 2">
    <name type="scientific">Eiseniibacteriota bacterium</name>
    <dbReference type="NCBI Taxonomy" id="2212470"/>
    <lineage>
        <taxon>Bacteria</taxon>
        <taxon>Candidatus Eiseniibacteriota</taxon>
    </lineage>
</organism>
<dbReference type="InterPro" id="IPR012341">
    <property type="entry name" value="6hp_glycosidase-like_sf"/>
</dbReference>
<gene>
    <name evidence="1" type="ORF">E6K81_03495</name>
</gene>
<dbReference type="Proteomes" id="UP000319771">
    <property type="component" value="Unassembled WGS sequence"/>
</dbReference>
<dbReference type="InterPro" id="IPR008928">
    <property type="entry name" value="6-hairpin_glycosidase_sf"/>
</dbReference>
<dbReference type="InterPro" id="IPR024705">
    <property type="entry name" value="Ssp411"/>
</dbReference>
<dbReference type="PANTHER" id="PTHR42899">
    <property type="entry name" value="SPERMATOGENESIS-ASSOCIATED PROTEIN 20"/>
    <property type="match status" value="1"/>
</dbReference>
<evidence type="ECO:0000313" key="1">
    <source>
        <dbReference type="EMBL" id="TMQ73687.1"/>
    </source>
</evidence>
<dbReference type="SUPFAM" id="SSF48208">
    <property type="entry name" value="Six-hairpin glycosidases"/>
    <property type="match status" value="1"/>
</dbReference>